<name>K6XNF3_9ALTE</name>
<gene>
    <name evidence="2" type="ORF">GLIP_0570</name>
</gene>
<protein>
    <recommendedName>
        <fullName evidence="1">GmrSD restriction endonucleases N-terminal domain-containing protein</fullName>
    </recommendedName>
</protein>
<reference evidence="2 3" key="1">
    <citation type="journal article" date="2017" name="Antonie Van Leeuwenhoek">
        <title>Rhizobium rhizosphaerae sp. nov., a novel species isolated from rice rhizosphere.</title>
        <authorList>
            <person name="Zhao J.J."/>
            <person name="Zhang J."/>
            <person name="Zhang R.J."/>
            <person name="Zhang C.W."/>
            <person name="Yin H.Q."/>
            <person name="Zhang X.X."/>
        </authorList>
    </citation>
    <scope>NUCLEOTIDE SEQUENCE [LARGE SCALE GENOMIC DNA]</scope>
    <source>
        <strain evidence="2 3">E3</strain>
    </source>
</reference>
<comment type="caution">
    <text evidence="2">The sequence shown here is derived from an EMBL/GenBank/DDBJ whole genome shotgun (WGS) entry which is preliminary data.</text>
</comment>
<keyword evidence="3" id="KW-1185">Reference proteome</keyword>
<evidence type="ECO:0000313" key="3">
    <source>
        <dbReference type="Proteomes" id="UP000006334"/>
    </source>
</evidence>
<dbReference type="RefSeq" id="WP_008843036.1">
    <property type="nucleotide sequence ID" value="NZ_BAEN01000015.1"/>
</dbReference>
<dbReference type="STRING" id="1127673.GLIP_0570"/>
<evidence type="ECO:0000313" key="2">
    <source>
        <dbReference type="EMBL" id="GAC13216.1"/>
    </source>
</evidence>
<accession>K6XNF3</accession>
<dbReference type="OrthoDB" id="8094406at2"/>
<dbReference type="InterPro" id="IPR004919">
    <property type="entry name" value="GmrSD_N"/>
</dbReference>
<feature type="domain" description="GmrSD restriction endonucleases N-terminal" evidence="1">
    <location>
        <begin position="19"/>
        <end position="238"/>
    </location>
</feature>
<organism evidence="2 3">
    <name type="scientific">Aliiglaciecola lipolytica E3</name>
    <dbReference type="NCBI Taxonomy" id="1127673"/>
    <lineage>
        <taxon>Bacteria</taxon>
        <taxon>Pseudomonadati</taxon>
        <taxon>Pseudomonadota</taxon>
        <taxon>Gammaproteobacteria</taxon>
        <taxon>Alteromonadales</taxon>
        <taxon>Alteromonadaceae</taxon>
        <taxon>Aliiglaciecola</taxon>
    </lineage>
</organism>
<dbReference type="Proteomes" id="UP000006334">
    <property type="component" value="Unassembled WGS sequence"/>
</dbReference>
<evidence type="ECO:0000259" key="1">
    <source>
        <dbReference type="Pfam" id="PF03235"/>
    </source>
</evidence>
<dbReference type="AlphaFoldDB" id="K6XNF3"/>
<dbReference type="Pfam" id="PF03235">
    <property type="entry name" value="GmrSD_N"/>
    <property type="match status" value="1"/>
</dbReference>
<dbReference type="EMBL" id="BAEN01000015">
    <property type="protein sequence ID" value="GAC13216.1"/>
    <property type="molecule type" value="Genomic_DNA"/>
</dbReference>
<dbReference type="eggNOG" id="COG1479">
    <property type="taxonomic scope" value="Bacteria"/>
</dbReference>
<sequence length="825" mass="95842">MSKGKSLTLYGLFDIDTVETIEIPILQRDYAQGRKEESEVRTLFLNSLSQALYNNAESRLPLDLDFVYGNFEEGQSKAFSVLDGQQRLTTLYLLHWYLAVQHDHIEEFRSRFVTDEHRSRLTYKTRPSTTEFFDALTSKDFVLSNTVISDQIKNSQWFYLSWQQDPTVQACLNMLDAVQTLFSGSDIDLYDRITNTSNPYITFQFLDLHSFGLSDELYIKMNARGKPLTIFENFKAKLEQKIKSFEEPWPAYSLPFNKNASGYDYFIHKVDTDWADLFWPYRNVCSNDNTFDDELMNFIRLVIAYQYLIDHRDSPIDLHVNSGELFGRNGRLEALTLSKYEVLDCLNKEFIVRLISFLDLISRDGLIDNQIHSYLENDYHYSEYKTFKNVLKNDASYDDKLRFYAFYNYVSKSPSDTELNEWLRVVFNLTENTITNTSDEFYKAFFAIDKLCQSDKPILESLAADIEISGFAGAQIVEEKIKAHLLLRSQEWRDLIMNAEQHSFLKGQIGCILNFSKILSFYREHEHCNWDAEEDNEYLASFKRYSDAIQGVFDEIENSSASIDYLWERAVLSKGEYFTNNKRGKYNMLSSRDTRNNIPRDHSWKRLLRFGTASIEQKQSYIKVVLDDPLFNSNEVQTSLSAICSNAIESEEIEPWRKALIQHKELMAYCQQGFIEKNNSEFVLLGQSQRNHPHVELYTKTLELELSLDETLLTPFSSLWYVPVKSREESAHLKLSGFVHHGERYYIEIHKTAGCFDIRVIGGEIENAPDTLVSVLESEGFELSGLALPSLGIYKYFSDKNQKSINDAKSKIQKLCASLKDLSDE</sequence>
<proteinExistence type="predicted"/>